<evidence type="ECO:0000259" key="1">
    <source>
        <dbReference type="SMART" id="SM00893"/>
    </source>
</evidence>
<sequence>MNIVVFIRQILDPQVNLEGIDYFDESKINADDLIINPIDKNAIEGALKFKDSEGATVTAVCVGDLKPEKAVREAIAMGCNSGIVVNSKDIFSHDPLIMAKVYHKVLEKIGEYDLVMIGGQVMPTSSYAEAPILAELLDIPSVLYVEKLEKKDDAFIVSRVLEGGKEIVQVPLGKSLFSISDSEYFIPRYTSMRGIMMSKRAQIPAWTLEDLGLSANDVGQDISDLEVLSLENIVIEKESFIISEGEPEEMVDKLLEKMKEDGIKLGGA</sequence>
<dbReference type="InterPro" id="IPR014729">
    <property type="entry name" value="Rossmann-like_a/b/a_fold"/>
</dbReference>
<dbReference type="PIRSF" id="PIRSF000090">
    <property type="entry name" value="Beta-ETF"/>
    <property type="match status" value="1"/>
</dbReference>
<dbReference type="EMBL" id="CP084166">
    <property type="protein sequence ID" value="UJG40832.1"/>
    <property type="molecule type" value="Genomic_DNA"/>
</dbReference>
<dbReference type="InterPro" id="IPR012255">
    <property type="entry name" value="ETF_b"/>
</dbReference>
<proteinExistence type="predicted"/>
<dbReference type="Gene3D" id="3.40.50.620">
    <property type="entry name" value="HUPs"/>
    <property type="match status" value="1"/>
</dbReference>
<dbReference type="GO" id="GO:0009055">
    <property type="term" value="F:electron transfer activity"/>
    <property type="evidence" value="ECO:0007669"/>
    <property type="project" value="InterPro"/>
</dbReference>
<accession>A0A9Y1BL97</accession>
<dbReference type="InterPro" id="IPR014730">
    <property type="entry name" value="ETF_a/b_N"/>
</dbReference>
<protein>
    <submittedName>
        <fullName evidence="2">Electron transfer flavoprotein subunit beta/FixA family protein</fullName>
    </submittedName>
</protein>
<reference evidence="2" key="1">
    <citation type="journal article" date="2022" name="Nat. Microbiol.">
        <title>Unique mobile elements and scalable gene flow at the prokaryote-eukaryote boundary revealed by circularized Asgard archaea genomes.</title>
        <authorList>
            <person name="Wu F."/>
            <person name="Speth D.R."/>
            <person name="Philosof A."/>
            <person name="Cremiere A."/>
            <person name="Narayanan A."/>
            <person name="Barco R.A."/>
            <person name="Connon S.A."/>
            <person name="Amend J.P."/>
            <person name="Antoshechkin I.A."/>
            <person name="Orphan V.J."/>
        </authorList>
    </citation>
    <scope>NUCLEOTIDE SEQUENCE</scope>
    <source>
        <strain evidence="2">PM71</strain>
    </source>
</reference>
<dbReference type="Proteomes" id="UP001201020">
    <property type="component" value="Chromosome"/>
</dbReference>
<gene>
    <name evidence="2" type="ORF">K9W45_13470</name>
</gene>
<dbReference type="SMART" id="SM00893">
    <property type="entry name" value="ETF"/>
    <property type="match status" value="1"/>
</dbReference>
<name>A0A9Y1BL97_9ARCH</name>
<dbReference type="Pfam" id="PF01012">
    <property type="entry name" value="ETF"/>
    <property type="match status" value="1"/>
</dbReference>
<evidence type="ECO:0000313" key="2">
    <source>
        <dbReference type="EMBL" id="UJG40832.1"/>
    </source>
</evidence>
<feature type="domain" description="Electron transfer flavoprotein alpha/beta-subunit N-terminal" evidence="1">
    <location>
        <begin position="25"/>
        <end position="215"/>
    </location>
</feature>
<dbReference type="PANTHER" id="PTHR21294:SF17">
    <property type="entry name" value="PROTEIN FIXA"/>
    <property type="match status" value="1"/>
</dbReference>
<dbReference type="AlphaFoldDB" id="A0A9Y1BL97"/>
<dbReference type="SUPFAM" id="SSF52402">
    <property type="entry name" value="Adenine nucleotide alpha hydrolases-like"/>
    <property type="match status" value="1"/>
</dbReference>
<dbReference type="PANTHER" id="PTHR21294">
    <property type="entry name" value="ELECTRON TRANSFER FLAVOPROTEIN BETA-SUBUNIT"/>
    <property type="match status" value="1"/>
</dbReference>
<organism evidence="2">
    <name type="scientific">Candidatus Heimdallarchaeum aukensis</name>
    <dbReference type="NCBI Taxonomy" id="2876573"/>
    <lineage>
        <taxon>Archaea</taxon>
        <taxon>Promethearchaeati</taxon>
        <taxon>Candidatus Heimdallarchaeota</taxon>
        <taxon>Candidatus Heimdallarchaeia (ex Rinke et al. 2021) (nom. nud.)</taxon>
        <taxon>Candidatus Heimdallarchaeales</taxon>
        <taxon>Candidatus Heimdallarchaeaceae</taxon>
        <taxon>Candidatus Heimdallarchaeum</taxon>
    </lineage>
</organism>